<feature type="binding site" evidence="12">
    <location>
        <position position="227"/>
    </location>
    <ligand>
        <name>Mg(2+)</name>
        <dbReference type="ChEBI" id="CHEBI:18420"/>
        <label>1</label>
    </ligand>
</feature>
<feature type="binding site" evidence="11">
    <location>
        <position position="182"/>
    </location>
    <ligand>
        <name>alpha-D-mannose 1-phosphate</name>
        <dbReference type="ChEBI" id="CHEBI:58409"/>
    </ligand>
</feature>
<dbReference type="EC" id="5.4.2.8" evidence="5 13"/>
<dbReference type="GO" id="GO:0005829">
    <property type="term" value="C:cytosol"/>
    <property type="evidence" value="ECO:0007669"/>
    <property type="project" value="TreeGrafter"/>
</dbReference>
<evidence type="ECO:0000256" key="12">
    <source>
        <dbReference type="PIRSR" id="PIRSR605002-3"/>
    </source>
</evidence>
<evidence type="ECO:0000256" key="13">
    <source>
        <dbReference type="RuleBase" id="RU361118"/>
    </source>
</evidence>
<keyword evidence="8 12" id="KW-0460">Magnesium</keyword>
<dbReference type="NCBIfam" id="TIGR01484">
    <property type="entry name" value="HAD-SF-IIB"/>
    <property type="match status" value="1"/>
</dbReference>
<dbReference type="OrthoDB" id="10264771at2759"/>
<evidence type="ECO:0000256" key="3">
    <source>
        <dbReference type="ARBA" id="ARBA00009736"/>
    </source>
</evidence>
<feature type="binding site" evidence="11">
    <location>
        <position position="124"/>
    </location>
    <ligand>
        <name>alpha-D-mannose 1-phosphate</name>
        <dbReference type="ChEBI" id="CHEBI:58409"/>
    </ligand>
</feature>
<dbReference type="Gene3D" id="3.40.50.1000">
    <property type="entry name" value="HAD superfamily/HAD-like"/>
    <property type="match status" value="1"/>
</dbReference>
<dbReference type="Pfam" id="PF03332">
    <property type="entry name" value="PMM"/>
    <property type="match status" value="1"/>
</dbReference>
<evidence type="ECO:0000256" key="10">
    <source>
        <dbReference type="PIRSR" id="PIRSR605002-1"/>
    </source>
</evidence>
<dbReference type="SUPFAM" id="SSF56784">
    <property type="entry name" value="HAD-like"/>
    <property type="match status" value="1"/>
</dbReference>
<feature type="binding site" evidence="11">
    <location>
        <position position="180"/>
    </location>
    <ligand>
        <name>alpha-D-mannose 1-phosphate</name>
        <dbReference type="ChEBI" id="CHEBI:58409"/>
    </ligand>
</feature>
<evidence type="ECO:0000256" key="7">
    <source>
        <dbReference type="ARBA" id="ARBA00022723"/>
    </source>
</evidence>
<comment type="similarity">
    <text evidence="3 13">Belongs to the eukaryotic PMM family.</text>
</comment>
<accession>A0A9W7FV59</accession>
<feature type="active site" description="Proton donor/acceptor" evidence="10">
    <location>
        <position position="15"/>
    </location>
</feature>
<evidence type="ECO:0000256" key="1">
    <source>
        <dbReference type="ARBA" id="ARBA00004496"/>
    </source>
</evidence>
<feature type="binding site" evidence="11">
    <location>
        <position position="142"/>
    </location>
    <ligand>
        <name>alpha-D-mannose 1-phosphate</name>
        <dbReference type="ChEBI" id="CHEBI:58409"/>
    </ligand>
</feature>
<dbReference type="InterPro" id="IPR005002">
    <property type="entry name" value="PMM"/>
</dbReference>
<evidence type="ECO:0000256" key="5">
    <source>
        <dbReference type="ARBA" id="ARBA00012730"/>
    </source>
</evidence>
<dbReference type="InterPro" id="IPR043169">
    <property type="entry name" value="PMM_cap"/>
</dbReference>
<comment type="subcellular location">
    <subcellularLocation>
        <location evidence="1 13">Cytoplasm</location>
    </subcellularLocation>
</comment>
<feature type="binding site" evidence="11">
    <location>
        <position position="22"/>
    </location>
    <ligand>
        <name>alpha-D-mannose 1-phosphate</name>
        <dbReference type="ChEBI" id="CHEBI:58409"/>
    </ligand>
</feature>
<dbReference type="GO" id="GO:0009298">
    <property type="term" value="P:GDP-mannose biosynthetic process"/>
    <property type="evidence" value="ECO:0007669"/>
    <property type="project" value="InterPro"/>
</dbReference>
<comment type="subunit">
    <text evidence="4 13">Homodimer.</text>
</comment>
<dbReference type="EMBL" id="BRXW01000338">
    <property type="protein sequence ID" value="GMI18565.1"/>
    <property type="molecule type" value="Genomic_DNA"/>
</dbReference>
<proteinExistence type="inferred from homology"/>
<dbReference type="Gene3D" id="3.30.1240.20">
    <property type="match status" value="1"/>
</dbReference>
<feature type="binding site" evidence="12">
    <location>
        <position position="13"/>
    </location>
    <ligand>
        <name>Mg(2+)</name>
        <dbReference type="ChEBI" id="CHEBI:18420"/>
        <label>1</label>
    </ligand>
</feature>
<protein>
    <recommendedName>
        <fullName evidence="5 13">Phosphomannomutase</fullName>
        <ecNumber evidence="5 13">5.4.2.8</ecNumber>
    </recommendedName>
</protein>
<feature type="binding site" evidence="11">
    <location>
        <position position="135"/>
    </location>
    <ligand>
        <name>alpha-D-mannose 1-phosphate</name>
        <dbReference type="ChEBI" id="CHEBI:58409"/>
    </ligand>
</feature>
<reference evidence="15" key="1">
    <citation type="journal article" date="2023" name="Commun. Biol.">
        <title>Genome analysis of Parmales, the sister group of diatoms, reveals the evolutionary specialization of diatoms from phago-mixotrophs to photoautotrophs.</title>
        <authorList>
            <person name="Ban H."/>
            <person name="Sato S."/>
            <person name="Yoshikawa S."/>
            <person name="Yamada K."/>
            <person name="Nakamura Y."/>
            <person name="Ichinomiya M."/>
            <person name="Sato N."/>
            <person name="Blanc-Mathieu R."/>
            <person name="Endo H."/>
            <person name="Kuwata A."/>
            <person name="Ogata H."/>
        </authorList>
    </citation>
    <scope>NUCLEOTIDE SEQUENCE [LARGE SCALE GENOMIC DNA]</scope>
    <source>
        <strain evidence="15">NIES 3700</strain>
    </source>
</reference>
<dbReference type="PANTHER" id="PTHR10466">
    <property type="entry name" value="PHOSPHOMANNOMUTASE"/>
    <property type="match status" value="1"/>
</dbReference>
<dbReference type="CDD" id="cd02585">
    <property type="entry name" value="HAD_PMM"/>
    <property type="match status" value="1"/>
</dbReference>
<comment type="catalytic activity">
    <reaction evidence="13">
        <text>alpha-D-mannose 1-phosphate = D-mannose 6-phosphate</text>
        <dbReference type="Rhea" id="RHEA:11140"/>
        <dbReference type="ChEBI" id="CHEBI:58409"/>
        <dbReference type="ChEBI" id="CHEBI:58735"/>
        <dbReference type="EC" id="5.4.2.8"/>
    </reaction>
</comment>
<evidence type="ECO:0000256" key="11">
    <source>
        <dbReference type="PIRSR" id="PIRSR605002-2"/>
    </source>
</evidence>
<keyword evidence="9 13" id="KW-0413">Isomerase</keyword>
<comment type="pathway">
    <text evidence="2 13">Nucleotide-sugar biosynthesis; GDP-alpha-D-mannose biosynthesis; alpha-D-mannose 1-phosphate from D-fructose 6-phosphate: step 2/2.</text>
</comment>
<feature type="binding site" evidence="12">
    <location>
        <position position="15"/>
    </location>
    <ligand>
        <name>Mg(2+)</name>
        <dbReference type="ChEBI" id="CHEBI:18420"/>
        <label>1</label>
    </ligand>
</feature>
<dbReference type="GO" id="GO:0006013">
    <property type="term" value="P:mannose metabolic process"/>
    <property type="evidence" value="ECO:0007669"/>
    <property type="project" value="TreeGrafter"/>
</dbReference>
<feature type="binding site" evidence="12">
    <location>
        <position position="210"/>
    </location>
    <ligand>
        <name>Mg(2+)</name>
        <dbReference type="ChEBI" id="CHEBI:18420"/>
        <label>1</label>
    </ligand>
</feature>
<dbReference type="SFLD" id="SFLDG01140">
    <property type="entry name" value="C2.B:_Phosphomannomutase_and_P"/>
    <property type="match status" value="1"/>
</dbReference>
<dbReference type="AlphaFoldDB" id="A0A9W7FV59"/>
<dbReference type="Proteomes" id="UP001165122">
    <property type="component" value="Unassembled WGS sequence"/>
</dbReference>
<dbReference type="GO" id="GO:0006487">
    <property type="term" value="P:protein N-linked glycosylation"/>
    <property type="evidence" value="ECO:0007669"/>
    <property type="project" value="TreeGrafter"/>
</dbReference>
<evidence type="ECO:0000313" key="14">
    <source>
        <dbReference type="EMBL" id="GMI18565.1"/>
    </source>
</evidence>
<feature type="active site" description="Nucleophile" evidence="10">
    <location>
        <position position="13"/>
    </location>
</feature>
<sequence>MPPTNPRILALFDVDGTLTVPRGEVTTEMLQFMEDLKEKITVGIVGGSDLPKQQEQLGSNVLNLYPWNFSQNGLVAYNSSNLIGETSINGHLGEDNMKRIVNWTMRYLSDVNIPIKRGTFIEYRTGMLNISPIGRNCSREERNSYEEFDLANGIRSNMVKKMQEEFKDLNLTFSIGGQISFDVFPQGWDKTYCLNYLAASDFDEIHFFGDKTFEGGNDYEIFNHERTNGHTVTSPEDTMKQCKELFF</sequence>
<dbReference type="InterPro" id="IPR036412">
    <property type="entry name" value="HAD-like_sf"/>
</dbReference>
<name>A0A9W7FV59_9STRA</name>
<keyword evidence="6 13" id="KW-0963">Cytoplasm</keyword>
<evidence type="ECO:0000256" key="2">
    <source>
        <dbReference type="ARBA" id="ARBA00004699"/>
    </source>
</evidence>
<evidence type="ECO:0000256" key="8">
    <source>
        <dbReference type="ARBA" id="ARBA00022842"/>
    </source>
</evidence>
<dbReference type="InterPro" id="IPR023214">
    <property type="entry name" value="HAD_sf"/>
</dbReference>
<dbReference type="SFLD" id="SFLDG01143">
    <property type="entry name" value="C2.B.3:_Phosphomannomutase_Lik"/>
    <property type="match status" value="1"/>
</dbReference>
<organism evidence="14 15">
    <name type="scientific">Triparma laevis f. longispina</name>
    <dbReference type="NCBI Taxonomy" id="1714387"/>
    <lineage>
        <taxon>Eukaryota</taxon>
        <taxon>Sar</taxon>
        <taxon>Stramenopiles</taxon>
        <taxon>Ochrophyta</taxon>
        <taxon>Bolidophyceae</taxon>
        <taxon>Parmales</taxon>
        <taxon>Triparmaceae</taxon>
        <taxon>Triparma</taxon>
    </lineage>
</organism>
<keyword evidence="7 12" id="KW-0479">Metal-binding</keyword>
<dbReference type="FunFam" id="3.30.1240.20:FF:000001">
    <property type="entry name" value="Phosphomannomutase"/>
    <property type="match status" value="1"/>
</dbReference>
<dbReference type="SFLD" id="SFLDF00445">
    <property type="entry name" value="alpha-phosphomannomutase"/>
    <property type="match status" value="1"/>
</dbReference>
<evidence type="ECO:0000313" key="15">
    <source>
        <dbReference type="Proteomes" id="UP001165122"/>
    </source>
</evidence>
<dbReference type="GO" id="GO:0004615">
    <property type="term" value="F:phosphomannomutase activity"/>
    <property type="evidence" value="ECO:0007669"/>
    <property type="project" value="UniProtKB-EC"/>
</dbReference>
<dbReference type="PANTHER" id="PTHR10466:SF0">
    <property type="entry name" value="PHOSPHOMANNOMUTASE"/>
    <property type="match status" value="1"/>
</dbReference>
<evidence type="ECO:0000256" key="6">
    <source>
        <dbReference type="ARBA" id="ARBA00022490"/>
    </source>
</evidence>
<keyword evidence="15" id="KW-1185">Reference proteome</keyword>
<comment type="cofactor">
    <cofactor evidence="12">
        <name>Mg(2+)</name>
        <dbReference type="ChEBI" id="CHEBI:18420"/>
    </cofactor>
</comment>
<comment type="function">
    <text evidence="13">Involved in the synthesis of the GDP-mannose and dolichol-phosphate-mannose required for a number of critical mannosyl transfer reactions.</text>
</comment>
<evidence type="ECO:0000256" key="4">
    <source>
        <dbReference type="ARBA" id="ARBA00011738"/>
    </source>
</evidence>
<dbReference type="SFLD" id="SFLDS00003">
    <property type="entry name" value="Haloacid_Dehalogenase"/>
    <property type="match status" value="1"/>
</dbReference>
<dbReference type="InterPro" id="IPR006379">
    <property type="entry name" value="HAD-SF_hydro_IIB"/>
</dbReference>
<gene>
    <name evidence="14" type="ORF">TrLO_g8946</name>
</gene>
<comment type="caution">
    <text evidence="14">The sequence shown here is derived from an EMBL/GenBank/DDBJ whole genome shotgun (WGS) entry which is preliminary data.</text>
</comment>
<dbReference type="GO" id="GO:0046872">
    <property type="term" value="F:metal ion binding"/>
    <property type="evidence" value="ECO:0007669"/>
    <property type="project" value="UniProtKB-KW"/>
</dbReference>
<evidence type="ECO:0000256" key="9">
    <source>
        <dbReference type="ARBA" id="ARBA00023235"/>
    </source>
</evidence>
<feature type="binding site" evidence="12">
    <location>
        <position position="222"/>
    </location>
    <ligand>
        <name>Mg(2+)</name>
        <dbReference type="ChEBI" id="CHEBI:18420"/>
        <label>1</label>
    </ligand>
</feature>